<dbReference type="PANTHER" id="PTHR12526">
    <property type="entry name" value="GLYCOSYLTRANSFERASE"/>
    <property type="match status" value="1"/>
</dbReference>
<dbReference type="RefSeq" id="WP_265580849.1">
    <property type="nucleotide sequence ID" value="NZ_CP036172.1"/>
</dbReference>
<dbReference type="SUPFAM" id="SSF53756">
    <property type="entry name" value="UDP-Glycosyltransferase/glycogen phosphorylase"/>
    <property type="match status" value="1"/>
</dbReference>
<dbReference type="GO" id="GO:0016757">
    <property type="term" value="F:glycosyltransferase activity"/>
    <property type="evidence" value="ECO:0007669"/>
    <property type="project" value="UniProtKB-KW"/>
</dbReference>
<evidence type="ECO:0008006" key="5">
    <source>
        <dbReference type="Google" id="ProtNLM"/>
    </source>
</evidence>
<accession>A0A8A3S721</accession>
<organism evidence="3 4">
    <name type="scientific">Methanofollis aquaemaris</name>
    <dbReference type="NCBI Taxonomy" id="126734"/>
    <lineage>
        <taxon>Archaea</taxon>
        <taxon>Methanobacteriati</taxon>
        <taxon>Methanobacteriota</taxon>
        <taxon>Stenosarchaea group</taxon>
        <taxon>Methanomicrobia</taxon>
        <taxon>Methanomicrobiales</taxon>
        <taxon>Methanomicrobiaceae</taxon>
        <taxon>Methanofollis</taxon>
    </lineage>
</organism>
<keyword evidence="2" id="KW-0808">Transferase</keyword>
<dbReference type="PANTHER" id="PTHR12526:SF629">
    <property type="entry name" value="TEICHURONIC ACID BIOSYNTHESIS GLYCOSYLTRANSFERASE TUAH-RELATED"/>
    <property type="match status" value="1"/>
</dbReference>
<keyword evidence="4" id="KW-1185">Reference proteome</keyword>
<dbReference type="Gene3D" id="3.40.50.2000">
    <property type="entry name" value="Glycogen Phosphorylase B"/>
    <property type="match status" value="1"/>
</dbReference>
<dbReference type="EMBL" id="CP036172">
    <property type="protein sequence ID" value="QSZ67928.1"/>
    <property type="molecule type" value="Genomic_DNA"/>
</dbReference>
<evidence type="ECO:0000313" key="4">
    <source>
        <dbReference type="Proteomes" id="UP001042704"/>
    </source>
</evidence>
<name>A0A8A3S721_9EURY</name>
<protein>
    <recommendedName>
        <fullName evidence="5">Glycosyltransferase</fullName>
    </recommendedName>
</protein>
<dbReference type="Proteomes" id="UP001042704">
    <property type="component" value="Chromosome"/>
</dbReference>
<proteinExistence type="predicted"/>
<dbReference type="KEGG" id="maqe:RJ40_10690"/>
<dbReference type="AlphaFoldDB" id="A0A8A3S721"/>
<evidence type="ECO:0000313" key="3">
    <source>
        <dbReference type="EMBL" id="QSZ67928.1"/>
    </source>
</evidence>
<reference evidence="3" key="1">
    <citation type="journal article" date="2001" name="Int. J. Syst. Evol. Microbiol.">
        <title>Methanofollis aquaemaris sp. nov., a methanogen isolated from an aquaculture fish pond.</title>
        <authorList>
            <person name="Lai M.C."/>
            <person name="Chen S.C."/>
        </authorList>
    </citation>
    <scope>NUCLEOTIDE SEQUENCE</scope>
    <source>
        <strain evidence="3">N2F9704</strain>
    </source>
</reference>
<sequence length="405" mass="46707">MTTSVIVLDIHPTEDSRVNRHIKFLLKNGYLVYRIHINRFYPNLQEGPFSNHGEKGYRINLFDTQNSRKNSVLYNIHTFTPIIQKKVKKSLKLVGWKESNRSIIHVHDPSLLLVAKKMTQICKNTTIVYDRHEVYEHGKKHFGITHPRIERIYEVITTKAVKGVVTVSESYISSCKNIFPHANIKAVPNFPESSDYNIQIINEKIESFSADSAINLVYFGSLDYHYDRDIALILNISNKILANYPRTNVFIGGRTGDQSLINDFAHLSKQYPGRFHFTGFLPREEVVQITEKAHLGFCLLKPDTSYWVKISPNKVFEYLMCGTVPIIRADVDYADIFSKCSLIFDRYTPDDEIISVVGSLIQQPDRILKMMKESLNVRNMFLYDTVATQYIQLYHEVQTPSISSS</sequence>
<reference evidence="3" key="2">
    <citation type="submission" date="2019-02" db="EMBL/GenBank/DDBJ databases">
        <authorList>
            <person name="Chen S.-C."/>
            <person name="Chien H.-H."/>
            <person name="Lai M.-C."/>
        </authorList>
    </citation>
    <scope>NUCLEOTIDE SEQUENCE</scope>
    <source>
        <strain evidence="3">N2F9704</strain>
    </source>
</reference>
<evidence type="ECO:0000256" key="1">
    <source>
        <dbReference type="ARBA" id="ARBA00022676"/>
    </source>
</evidence>
<gene>
    <name evidence="3" type="ORF">RJ40_10690</name>
</gene>
<evidence type="ECO:0000256" key="2">
    <source>
        <dbReference type="ARBA" id="ARBA00022679"/>
    </source>
</evidence>
<keyword evidence="1" id="KW-0328">Glycosyltransferase</keyword>
<dbReference type="GeneID" id="76424835"/>